<protein>
    <submittedName>
        <fullName evidence="1">Uncharacterized protein</fullName>
    </submittedName>
</protein>
<organism evidence="1 2">
    <name type="scientific">Mucilaginibacter yixingensis</name>
    <dbReference type="NCBI Taxonomy" id="1295612"/>
    <lineage>
        <taxon>Bacteria</taxon>
        <taxon>Pseudomonadati</taxon>
        <taxon>Bacteroidota</taxon>
        <taxon>Sphingobacteriia</taxon>
        <taxon>Sphingobacteriales</taxon>
        <taxon>Sphingobacteriaceae</taxon>
        <taxon>Mucilaginibacter</taxon>
    </lineage>
</organism>
<sequence>MDIQRGIQIDKPSIFVPWDVDVEQLSVLFKLNPLKRVTDKYYTIACELFDGLSCYLGFHFKPGTNESLRELEFFRDRYDDLQWSFEDFQSHLEKVFGLPDERYPIEEGFSGGHWLFNDTLIVHRVFDRFGPEEHVRIIKLENTETLA</sequence>
<dbReference type="Proteomes" id="UP000244168">
    <property type="component" value="Unassembled WGS sequence"/>
</dbReference>
<dbReference type="OrthoDB" id="978573at2"/>
<evidence type="ECO:0000313" key="2">
    <source>
        <dbReference type="Proteomes" id="UP000244168"/>
    </source>
</evidence>
<proteinExistence type="predicted"/>
<keyword evidence="2" id="KW-1185">Reference proteome</keyword>
<dbReference type="EMBL" id="QAOQ01000009">
    <property type="protein sequence ID" value="PTQ93130.1"/>
    <property type="molecule type" value="Genomic_DNA"/>
</dbReference>
<accession>A0A2T5J577</accession>
<dbReference type="RefSeq" id="WP_107830905.1">
    <property type="nucleotide sequence ID" value="NZ_CP160205.1"/>
</dbReference>
<comment type="caution">
    <text evidence="1">The sequence shown here is derived from an EMBL/GenBank/DDBJ whole genome shotgun (WGS) entry which is preliminary data.</text>
</comment>
<name>A0A2T5J577_9SPHI</name>
<dbReference type="AlphaFoldDB" id="A0A2T5J577"/>
<evidence type="ECO:0000313" key="1">
    <source>
        <dbReference type="EMBL" id="PTQ93130.1"/>
    </source>
</evidence>
<reference evidence="1 2" key="1">
    <citation type="submission" date="2018-04" db="EMBL/GenBank/DDBJ databases">
        <title>Genomic Encyclopedia of Archaeal and Bacterial Type Strains, Phase II (KMG-II): from individual species to whole genera.</title>
        <authorList>
            <person name="Goeker M."/>
        </authorList>
    </citation>
    <scope>NUCLEOTIDE SEQUENCE [LARGE SCALE GENOMIC DNA]</scope>
    <source>
        <strain evidence="1 2">DSM 26809</strain>
    </source>
</reference>
<gene>
    <name evidence="1" type="ORF">C8P68_1092</name>
</gene>